<sequence length="143" mass="15446">MRGGVSESFRLDLLLVVFILFLYAALAGQTISAPRPYLSDVLIPLHLLLLESVVLLCIALDIKGEKCLQESSCSSLNNLKGSLIMDIKEDTLLLETSPTAAPQPLLPLLAPSPLAPFTNSTSPKLSGLFQKLITLKFLVLSVE</sequence>
<gene>
    <name evidence="2" type="ORF">H5410_013878</name>
</gene>
<name>A0A9J5ZPF2_SOLCO</name>
<keyword evidence="1" id="KW-0472">Membrane</keyword>
<evidence type="ECO:0000313" key="3">
    <source>
        <dbReference type="Proteomes" id="UP000824120"/>
    </source>
</evidence>
<evidence type="ECO:0000256" key="1">
    <source>
        <dbReference type="SAM" id="Phobius"/>
    </source>
</evidence>
<keyword evidence="3" id="KW-1185">Reference proteome</keyword>
<comment type="caution">
    <text evidence="2">The sequence shown here is derived from an EMBL/GenBank/DDBJ whole genome shotgun (WGS) entry which is preliminary data.</text>
</comment>
<keyword evidence="1" id="KW-1133">Transmembrane helix</keyword>
<keyword evidence="1" id="KW-0812">Transmembrane</keyword>
<evidence type="ECO:0000313" key="2">
    <source>
        <dbReference type="EMBL" id="KAG5614054.1"/>
    </source>
</evidence>
<organism evidence="2 3">
    <name type="scientific">Solanum commersonii</name>
    <name type="common">Commerson's wild potato</name>
    <name type="synonym">Commerson's nightshade</name>
    <dbReference type="NCBI Taxonomy" id="4109"/>
    <lineage>
        <taxon>Eukaryota</taxon>
        <taxon>Viridiplantae</taxon>
        <taxon>Streptophyta</taxon>
        <taxon>Embryophyta</taxon>
        <taxon>Tracheophyta</taxon>
        <taxon>Spermatophyta</taxon>
        <taxon>Magnoliopsida</taxon>
        <taxon>eudicotyledons</taxon>
        <taxon>Gunneridae</taxon>
        <taxon>Pentapetalae</taxon>
        <taxon>asterids</taxon>
        <taxon>lamiids</taxon>
        <taxon>Solanales</taxon>
        <taxon>Solanaceae</taxon>
        <taxon>Solanoideae</taxon>
        <taxon>Solaneae</taxon>
        <taxon>Solanum</taxon>
    </lineage>
</organism>
<dbReference type="EMBL" id="JACXVP010000003">
    <property type="protein sequence ID" value="KAG5614054.1"/>
    <property type="molecule type" value="Genomic_DNA"/>
</dbReference>
<protein>
    <submittedName>
        <fullName evidence="2">Uncharacterized protein</fullName>
    </submittedName>
</protein>
<accession>A0A9J5ZPF2</accession>
<feature type="transmembrane region" description="Helical" evidence="1">
    <location>
        <begin position="43"/>
        <end position="62"/>
    </location>
</feature>
<dbReference type="AlphaFoldDB" id="A0A9J5ZPF2"/>
<dbReference type="Proteomes" id="UP000824120">
    <property type="component" value="Chromosome 3"/>
</dbReference>
<proteinExistence type="predicted"/>
<reference evidence="2 3" key="1">
    <citation type="submission" date="2020-09" db="EMBL/GenBank/DDBJ databases">
        <title>De no assembly of potato wild relative species, Solanum commersonii.</title>
        <authorList>
            <person name="Cho K."/>
        </authorList>
    </citation>
    <scope>NUCLEOTIDE SEQUENCE [LARGE SCALE GENOMIC DNA]</scope>
    <source>
        <strain evidence="2">LZ3.2</strain>
        <tissue evidence="2">Leaf</tissue>
    </source>
</reference>